<evidence type="ECO:0000256" key="3">
    <source>
        <dbReference type="ARBA" id="ARBA00013184"/>
    </source>
</evidence>
<keyword evidence="17" id="KW-1185">Reference proteome</keyword>
<evidence type="ECO:0000313" key="17">
    <source>
        <dbReference type="Proteomes" id="UP000053477"/>
    </source>
</evidence>
<evidence type="ECO:0000256" key="2">
    <source>
        <dbReference type="ARBA" id="ARBA00010107"/>
    </source>
</evidence>
<evidence type="ECO:0000313" key="16">
    <source>
        <dbReference type="EMBL" id="KLO20011.1"/>
    </source>
</evidence>
<protein>
    <recommendedName>
        <fullName evidence="3">histone acetyltransferase</fullName>
        <ecNumber evidence="3">2.3.1.48</ecNumber>
    </recommendedName>
</protein>
<evidence type="ECO:0000256" key="4">
    <source>
        <dbReference type="ARBA" id="ARBA00022679"/>
    </source>
</evidence>
<dbReference type="InterPro" id="IPR016181">
    <property type="entry name" value="Acyl_CoA_acyltransferase"/>
</dbReference>
<keyword evidence="7" id="KW-0862">Zinc</keyword>
<name>A0A0H2SSD1_9AGAM</name>
<dbReference type="InterPro" id="IPR002717">
    <property type="entry name" value="HAT_MYST-type"/>
</dbReference>
<dbReference type="GO" id="GO:0008270">
    <property type="term" value="F:zinc ion binding"/>
    <property type="evidence" value="ECO:0007669"/>
    <property type="project" value="UniProtKB-KW"/>
</dbReference>
<dbReference type="InterPro" id="IPR036388">
    <property type="entry name" value="WH-like_DNA-bd_sf"/>
</dbReference>
<dbReference type="AlphaFoldDB" id="A0A0H2SSD1"/>
<feature type="region of interest" description="Disordered" evidence="14">
    <location>
        <begin position="1"/>
        <end position="102"/>
    </location>
</feature>
<evidence type="ECO:0000256" key="1">
    <source>
        <dbReference type="ARBA" id="ARBA00004123"/>
    </source>
</evidence>
<proteinExistence type="inferred from homology"/>
<reference evidence="16 17" key="1">
    <citation type="submission" date="2015-04" db="EMBL/GenBank/DDBJ databases">
        <title>Complete genome sequence of Schizopora paradoxa KUC8140, a cosmopolitan wood degrader in East Asia.</title>
        <authorList>
            <consortium name="DOE Joint Genome Institute"/>
            <person name="Min B."/>
            <person name="Park H."/>
            <person name="Jang Y."/>
            <person name="Kim J.-J."/>
            <person name="Kim K.H."/>
            <person name="Pangilinan J."/>
            <person name="Lipzen A."/>
            <person name="Riley R."/>
            <person name="Grigoriev I.V."/>
            <person name="Spatafora J.W."/>
            <person name="Choi I.-G."/>
        </authorList>
    </citation>
    <scope>NUCLEOTIDE SEQUENCE [LARGE SCALE GENOMIC DNA]</scope>
    <source>
        <strain evidence="16 17">KUC8140</strain>
    </source>
</reference>
<gene>
    <name evidence="16" type="ORF">SCHPADRAFT_816899</name>
</gene>
<keyword evidence="4 16" id="KW-0808">Transferase</keyword>
<dbReference type="GO" id="GO:0005634">
    <property type="term" value="C:nucleus"/>
    <property type="evidence" value="ECO:0007669"/>
    <property type="project" value="UniProtKB-SubCell"/>
</dbReference>
<dbReference type="PROSITE" id="PS00028">
    <property type="entry name" value="ZINC_FINGER_C2H2_1"/>
    <property type="match status" value="1"/>
</dbReference>
<keyword evidence="8" id="KW-0007">Acetylation</keyword>
<dbReference type="PANTHER" id="PTHR10615:SF219">
    <property type="entry name" value="HISTONE ACETYLTRANSFERASE KAT5"/>
    <property type="match status" value="1"/>
</dbReference>
<keyword evidence="11" id="KW-0539">Nucleus</keyword>
<dbReference type="InterPro" id="IPR040706">
    <property type="entry name" value="Zf-MYST"/>
</dbReference>
<dbReference type="PANTHER" id="PTHR10615">
    <property type="entry name" value="HISTONE ACETYLTRANSFERASE"/>
    <property type="match status" value="1"/>
</dbReference>
<feature type="domain" description="MYST-type HAT" evidence="15">
    <location>
        <begin position="102"/>
        <end position="516"/>
    </location>
</feature>
<dbReference type="STRING" id="27342.A0A0H2SSD1"/>
<evidence type="ECO:0000256" key="13">
    <source>
        <dbReference type="PIRSR" id="PIRSR602717-51"/>
    </source>
</evidence>
<feature type="compositionally biased region" description="Polar residues" evidence="14">
    <location>
        <begin position="36"/>
        <end position="51"/>
    </location>
</feature>
<dbReference type="Pfam" id="PF17772">
    <property type="entry name" value="zf-MYST"/>
    <property type="match status" value="1"/>
</dbReference>
<dbReference type="InterPro" id="IPR050603">
    <property type="entry name" value="MYST_HAT"/>
</dbReference>
<evidence type="ECO:0000259" key="15">
    <source>
        <dbReference type="PROSITE" id="PS51726"/>
    </source>
</evidence>
<feature type="compositionally biased region" description="Basic and acidic residues" evidence="14">
    <location>
        <begin position="83"/>
        <end position="100"/>
    </location>
</feature>
<accession>A0A0H2SSD1</accession>
<dbReference type="OrthoDB" id="787137at2759"/>
<evidence type="ECO:0000256" key="6">
    <source>
        <dbReference type="ARBA" id="ARBA00022771"/>
    </source>
</evidence>
<keyword evidence="12 16" id="KW-0012">Acyltransferase</keyword>
<feature type="active site" description="Proton donor/acceptor" evidence="13">
    <location>
        <position position="326"/>
    </location>
</feature>
<dbReference type="Pfam" id="PF01853">
    <property type="entry name" value="MOZ_SAS"/>
    <property type="match status" value="1"/>
</dbReference>
<comment type="subcellular location">
    <subcellularLocation>
        <location evidence="1">Nucleus</location>
    </subcellularLocation>
</comment>
<dbReference type="Proteomes" id="UP000053477">
    <property type="component" value="Unassembled WGS sequence"/>
</dbReference>
<comment type="similarity">
    <text evidence="2">Belongs to the MYST (SAS/MOZ) family.</text>
</comment>
<dbReference type="PROSITE" id="PS51726">
    <property type="entry name" value="MYST_HAT"/>
    <property type="match status" value="1"/>
</dbReference>
<evidence type="ECO:0000256" key="5">
    <source>
        <dbReference type="ARBA" id="ARBA00022723"/>
    </source>
</evidence>
<evidence type="ECO:0000256" key="14">
    <source>
        <dbReference type="SAM" id="MobiDB-lite"/>
    </source>
</evidence>
<dbReference type="GO" id="GO:0006355">
    <property type="term" value="P:regulation of DNA-templated transcription"/>
    <property type="evidence" value="ECO:0007669"/>
    <property type="project" value="InterPro"/>
</dbReference>
<dbReference type="GO" id="GO:0046972">
    <property type="term" value="F:histone H4K16 acetyltransferase activity"/>
    <property type="evidence" value="ECO:0007669"/>
    <property type="project" value="TreeGrafter"/>
</dbReference>
<dbReference type="EMBL" id="KQ085883">
    <property type="protein sequence ID" value="KLO20011.1"/>
    <property type="molecule type" value="Genomic_DNA"/>
</dbReference>
<evidence type="ECO:0000256" key="10">
    <source>
        <dbReference type="ARBA" id="ARBA00023163"/>
    </source>
</evidence>
<keyword evidence="5" id="KW-0479">Metal-binding</keyword>
<dbReference type="Gene3D" id="3.40.630.30">
    <property type="match status" value="1"/>
</dbReference>
<dbReference type="InterPro" id="IPR013087">
    <property type="entry name" value="Znf_C2H2_type"/>
</dbReference>
<evidence type="ECO:0000256" key="7">
    <source>
        <dbReference type="ARBA" id="ARBA00022833"/>
    </source>
</evidence>
<keyword evidence="9" id="KW-0805">Transcription regulation</keyword>
<evidence type="ECO:0000256" key="9">
    <source>
        <dbReference type="ARBA" id="ARBA00023015"/>
    </source>
</evidence>
<dbReference type="EC" id="2.3.1.48" evidence="3"/>
<dbReference type="GO" id="GO:0035267">
    <property type="term" value="C:NuA4 histone acetyltransferase complex"/>
    <property type="evidence" value="ECO:0007669"/>
    <property type="project" value="TreeGrafter"/>
</dbReference>
<evidence type="ECO:0000256" key="11">
    <source>
        <dbReference type="ARBA" id="ARBA00023242"/>
    </source>
</evidence>
<sequence length="516" mass="58155">MWKPLHTLTEILPEQPASTASAIKGKKRRRVDGASTLKSATPTGSSRQSASVGPAREASRSVDGQQGEGSASASAAGGRRGNKTKDTYAQEDLDTREQKKVTSTRNFDNVNFGQWQIKTWYYSPYPFSFTEEEELASTQSSNKLPPTKLHNVNRSSLRAHGRTSDLLAGGVMRDVMQGEKAVLWVCDRCFKYMREGGSYELHSRNCHATHPPGRKVYQRGAHIIWEVDGAKEKLFCQNLSLFGKLFIDIKTLFFDCENFLFYLLTDGDSQRDHVLGFFSKEKYSYDDYNLNCIVTFPPYQRKRYGMLMIEFSYELSRRAGKFGTPERPLSELGLRSYLTYWITVLVHFFRRILSVDPAELSSTTPDDDLLRFVSESLKANGRPAHKRKKSVGWDGEAEASLHNKDVIASTSGDNDRVRRSQRFLRTSVNPNGSATTNVFAQCTLEDISKATSLRIEDVAFALHECGMLKRVRTLNEDGTEDGGVQEIIVISREMVEAVATERALKRLVMEVQCVLL</sequence>
<keyword evidence="6" id="KW-0863">Zinc-finger</keyword>
<evidence type="ECO:0000256" key="8">
    <source>
        <dbReference type="ARBA" id="ARBA00022990"/>
    </source>
</evidence>
<keyword evidence="10" id="KW-0804">Transcription</keyword>
<evidence type="ECO:0000256" key="12">
    <source>
        <dbReference type="ARBA" id="ARBA00023315"/>
    </source>
</evidence>
<dbReference type="InParanoid" id="A0A0H2SSD1"/>
<dbReference type="Gene3D" id="3.30.60.60">
    <property type="entry name" value="N-acetyl transferase-like"/>
    <property type="match status" value="1"/>
</dbReference>
<dbReference type="Gene3D" id="1.10.10.10">
    <property type="entry name" value="Winged helix-like DNA-binding domain superfamily/Winged helix DNA-binding domain"/>
    <property type="match status" value="1"/>
</dbReference>
<dbReference type="SUPFAM" id="SSF55729">
    <property type="entry name" value="Acyl-CoA N-acyltransferases (Nat)"/>
    <property type="match status" value="1"/>
</dbReference>
<organism evidence="16 17">
    <name type="scientific">Schizopora paradoxa</name>
    <dbReference type="NCBI Taxonomy" id="27342"/>
    <lineage>
        <taxon>Eukaryota</taxon>
        <taxon>Fungi</taxon>
        <taxon>Dikarya</taxon>
        <taxon>Basidiomycota</taxon>
        <taxon>Agaricomycotina</taxon>
        <taxon>Agaricomycetes</taxon>
        <taxon>Hymenochaetales</taxon>
        <taxon>Schizoporaceae</taxon>
        <taxon>Schizopora</taxon>
    </lineage>
</organism>